<dbReference type="PATRIC" id="fig|1360.109.peg.1044"/>
<dbReference type="InterPro" id="IPR025272">
    <property type="entry name" value="SocA_Panacea"/>
</dbReference>
<protein>
    <submittedName>
        <fullName evidence="2">Phage protein</fullName>
    </submittedName>
</protein>
<accession>A0A0V8E761</accession>
<feature type="domain" description="Antitoxin SocA-like Panacea" evidence="1">
    <location>
        <begin position="32"/>
        <end position="141"/>
    </location>
</feature>
<gene>
    <name evidence="2" type="ORF">LMG9449_0416</name>
</gene>
<sequence length="175" mass="20519">MSDFNVQEPISVANFIIDYGKKINKPVSNLQLQKIMYFVQGAFLEKYNQPIIDGQFSRWQYGPVLREIYTIFKYNGPSPISNVAIISDDIFKLFDKKQAQIVSESTIGSSDVFQKFKNTIYQLLNTEPWELVNLSHDQKIWSDFEDEIQSHSAPDYTNDEIEITFKNENYPWRIQ</sequence>
<dbReference type="Pfam" id="PF13274">
    <property type="entry name" value="SocA_Panacea"/>
    <property type="match status" value="1"/>
</dbReference>
<proteinExistence type="predicted"/>
<comment type="caution">
    <text evidence="2">The sequence shown here is derived from an EMBL/GenBank/DDBJ whole genome shotgun (WGS) entry which is preliminary data.</text>
</comment>
<evidence type="ECO:0000259" key="1">
    <source>
        <dbReference type="Pfam" id="PF13274"/>
    </source>
</evidence>
<dbReference type="RefSeq" id="WP_058224570.1">
    <property type="nucleotide sequence ID" value="NZ_LKLS01000038.1"/>
</dbReference>
<dbReference type="Proteomes" id="UP000053612">
    <property type="component" value="Unassembled WGS sequence"/>
</dbReference>
<evidence type="ECO:0000313" key="2">
    <source>
        <dbReference type="EMBL" id="KSU21629.1"/>
    </source>
</evidence>
<organism evidence="2 3">
    <name type="scientific">Lactococcus lactis subsp. lactis</name>
    <name type="common">Streptococcus lactis</name>
    <dbReference type="NCBI Taxonomy" id="1360"/>
    <lineage>
        <taxon>Bacteria</taxon>
        <taxon>Bacillati</taxon>
        <taxon>Bacillota</taxon>
        <taxon>Bacilli</taxon>
        <taxon>Lactobacillales</taxon>
        <taxon>Streptococcaceae</taxon>
        <taxon>Lactococcus</taxon>
    </lineage>
</organism>
<dbReference type="AlphaFoldDB" id="A0A0V8E761"/>
<dbReference type="EMBL" id="LKLS01000038">
    <property type="protein sequence ID" value="KSU21629.1"/>
    <property type="molecule type" value="Genomic_DNA"/>
</dbReference>
<evidence type="ECO:0000313" key="3">
    <source>
        <dbReference type="Proteomes" id="UP000053612"/>
    </source>
</evidence>
<name>A0A0V8E761_LACLL</name>
<reference evidence="3" key="1">
    <citation type="submission" date="2015-10" db="EMBL/GenBank/DDBJ databases">
        <title>Draft Genome Sequences of 11 Lactococcus lactis subspecies cremoris strains.</title>
        <authorList>
            <person name="Wels M."/>
            <person name="Backus L."/>
            <person name="Boekhorst J."/>
            <person name="Dijkstra A."/>
            <person name="Beerthuizen M."/>
            <person name="Kelly W."/>
            <person name="Siezen R."/>
            <person name="Bachmann H."/>
            <person name="Van Hijum S."/>
        </authorList>
    </citation>
    <scope>NUCLEOTIDE SEQUENCE [LARGE SCALE GENOMIC DNA]</scope>
    <source>
        <strain evidence="3">LMG9449</strain>
    </source>
</reference>